<evidence type="ECO:0000259" key="2">
    <source>
        <dbReference type="PROSITE" id="PS50021"/>
    </source>
</evidence>
<dbReference type="GO" id="GO:0008017">
    <property type="term" value="F:microtubule binding"/>
    <property type="evidence" value="ECO:0007669"/>
    <property type="project" value="TreeGrafter"/>
</dbReference>
<organism evidence="3 4">
    <name type="scientific">Acropora cervicornis</name>
    <name type="common">Staghorn coral</name>
    <dbReference type="NCBI Taxonomy" id="6130"/>
    <lineage>
        <taxon>Eukaryota</taxon>
        <taxon>Metazoa</taxon>
        <taxon>Cnidaria</taxon>
        <taxon>Anthozoa</taxon>
        <taxon>Hexacorallia</taxon>
        <taxon>Scleractinia</taxon>
        <taxon>Astrocoeniina</taxon>
        <taxon>Acroporidae</taxon>
        <taxon>Acropora</taxon>
    </lineage>
</organism>
<keyword evidence="4" id="KW-1185">Reference proteome</keyword>
<dbReference type="Proteomes" id="UP001249851">
    <property type="component" value="Unassembled WGS sequence"/>
</dbReference>
<dbReference type="InterPro" id="IPR001715">
    <property type="entry name" value="CH_dom"/>
</dbReference>
<dbReference type="AlphaFoldDB" id="A0AAD9QFE0"/>
<evidence type="ECO:0000313" key="3">
    <source>
        <dbReference type="EMBL" id="KAK2560139.1"/>
    </source>
</evidence>
<feature type="region of interest" description="Disordered" evidence="1">
    <location>
        <begin position="240"/>
        <end position="266"/>
    </location>
</feature>
<accession>A0AAD9QFE0</accession>
<dbReference type="InterPro" id="IPR052111">
    <property type="entry name" value="Spermatogenesis_Ciliary_MAP"/>
</dbReference>
<gene>
    <name evidence="3" type="ORF">P5673_017110</name>
</gene>
<dbReference type="SUPFAM" id="SSF47576">
    <property type="entry name" value="Calponin-homology domain, CH-domain"/>
    <property type="match status" value="1"/>
</dbReference>
<dbReference type="PROSITE" id="PS50021">
    <property type="entry name" value="CH"/>
    <property type="match status" value="1"/>
</dbReference>
<evidence type="ECO:0000256" key="1">
    <source>
        <dbReference type="SAM" id="MobiDB-lite"/>
    </source>
</evidence>
<feature type="domain" description="Calponin-homology (CH)" evidence="2">
    <location>
        <begin position="17"/>
        <end position="122"/>
    </location>
</feature>
<evidence type="ECO:0000313" key="4">
    <source>
        <dbReference type="Proteomes" id="UP001249851"/>
    </source>
</evidence>
<dbReference type="Pfam" id="PF06294">
    <property type="entry name" value="CH_2"/>
    <property type="match status" value="1"/>
</dbReference>
<dbReference type="GO" id="GO:0051493">
    <property type="term" value="P:regulation of cytoskeleton organization"/>
    <property type="evidence" value="ECO:0007669"/>
    <property type="project" value="TreeGrafter"/>
</dbReference>
<proteinExistence type="predicted"/>
<keyword evidence="3" id="KW-0966">Cell projection</keyword>
<keyword evidence="3" id="KW-0969">Cilium</keyword>
<dbReference type="PANTHER" id="PTHR12509:SF9">
    <property type="entry name" value="SPERM FLAGELLAR PROTEIN 1 ISOFORM X1"/>
    <property type="match status" value="1"/>
</dbReference>
<reference evidence="3" key="1">
    <citation type="journal article" date="2023" name="G3 (Bethesda)">
        <title>Whole genome assembly and annotation of the endangered Caribbean coral Acropora cervicornis.</title>
        <authorList>
            <person name="Selwyn J.D."/>
            <person name="Vollmer S.V."/>
        </authorList>
    </citation>
    <scope>NUCLEOTIDE SEQUENCE</scope>
    <source>
        <strain evidence="3">K2</strain>
    </source>
</reference>
<comment type="caution">
    <text evidence="3">The sequence shown here is derived from an EMBL/GenBank/DDBJ whole genome shotgun (WGS) entry which is preliminary data.</text>
</comment>
<dbReference type="GO" id="GO:0005930">
    <property type="term" value="C:axoneme"/>
    <property type="evidence" value="ECO:0007669"/>
    <property type="project" value="TreeGrafter"/>
</dbReference>
<dbReference type="Gene3D" id="1.10.418.10">
    <property type="entry name" value="Calponin-like domain"/>
    <property type="match status" value="1"/>
</dbReference>
<name>A0AAD9QFE0_ACRCE</name>
<protein>
    <submittedName>
        <fullName evidence="3">Sperm flagellar protein 1</fullName>
    </submittedName>
</protein>
<feature type="region of interest" description="Disordered" evidence="1">
    <location>
        <begin position="187"/>
        <end position="207"/>
    </location>
</feature>
<feature type="region of interest" description="Disordered" evidence="1">
    <location>
        <begin position="320"/>
        <end position="367"/>
    </location>
</feature>
<feature type="compositionally biased region" description="Polar residues" evidence="1">
    <location>
        <begin position="358"/>
        <end position="367"/>
    </location>
</feature>
<reference evidence="3" key="2">
    <citation type="journal article" date="2023" name="Science">
        <title>Genomic signatures of disease resistance in endangered staghorn corals.</title>
        <authorList>
            <person name="Vollmer S.V."/>
            <person name="Selwyn J.D."/>
            <person name="Despard B.A."/>
            <person name="Roesel C.L."/>
        </authorList>
    </citation>
    <scope>NUCLEOTIDE SEQUENCE</scope>
    <source>
        <strain evidence="3">K2</strain>
    </source>
</reference>
<dbReference type="FunFam" id="1.10.418.10:FF:000059">
    <property type="entry name" value="RIKEN cDNA 6430531B16 gene"/>
    <property type="match status" value="1"/>
</dbReference>
<sequence length="367" mass="41151">MFGALASPNQFITSLDEDALQELYTWIDEISLSRPKRNIWRDFSDGVLVAEIVAHFLPKMVELHNYASASSQAQKLTNWDTLNRKVFSKLSYNVPKLTIKDVVECKAGVIEVVLANIRLKIERYIAKKRADGLRKQQQVYDEFSPNGPISDHETYLHNDGQAYIGPENNFGYAFNTGYGQQQIHTNDIGGPQGSVPHQPHPVDKLGGDSPRVANTRHKSKDGKAAAGMYAGPMGEKSKLASINQGKGKVPRSQSYQDVNGSSLGSPNTRLLLEEKEQALLASQETIQILNVKIRRLEHLLHIKDLRIDDLTKRLQQATQPLPRQLPPQQHPPHPPMVDTSLPAMQMHHQNPLPPVHHTSYNSQQLQQ</sequence>
<dbReference type="InterPro" id="IPR010441">
    <property type="entry name" value="CH_2"/>
</dbReference>
<dbReference type="PANTHER" id="PTHR12509">
    <property type="entry name" value="SPERMATOGENESIS-ASSOCIATED 4-RELATED"/>
    <property type="match status" value="1"/>
</dbReference>
<feature type="compositionally biased region" description="Polar residues" evidence="1">
    <location>
        <begin position="251"/>
        <end position="266"/>
    </location>
</feature>
<feature type="compositionally biased region" description="Pro residues" evidence="1">
    <location>
        <begin position="323"/>
        <end position="335"/>
    </location>
</feature>
<keyword evidence="3" id="KW-0282">Flagellum</keyword>
<dbReference type="InterPro" id="IPR036872">
    <property type="entry name" value="CH_dom_sf"/>
</dbReference>
<dbReference type="EMBL" id="JARQWQ010000037">
    <property type="protein sequence ID" value="KAK2560139.1"/>
    <property type="molecule type" value="Genomic_DNA"/>
</dbReference>